<dbReference type="PROSITE" id="PS51257">
    <property type="entry name" value="PROKAR_LIPOPROTEIN"/>
    <property type="match status" value="1"/>
</dbReference>
<reference evidence="1 2" key="1">
    <citation type="submission" date="2023-04" db="EMBL/GenBank/DDBJ databases">
        <title>A novel bacteria isolated from coastal sediment.</title>
        <authorList>
            <person name="Liu X.-J."/>
            <person name="Du Z.-J."/>
        </authorList>
    </citation>
    <scope>NUCLEOTIDE SEQUENCE [LARGE SCALE GENOMIC DNA]</scope>
    <source>
        <strain evidence="1 2">SDUM461004</strain>
    </source>
</reference>
<comment type="caution">
    <text evidence="1">The sequence shown here is derived from an EMBL/GenBank/DDBJ whole genome shotgun (WGS) entry which is preliminary data.</text>
</comment>
<proteinExistence type="predicted"/>
<dbReference type="Proteomes" id="UP001243717">
    <property type="component" value="Unassembled WGS sequence"/>
</dbReference>
<dbReference type="RefSeq" id="WP_308983745.1">
    <property type="nucleotide sequence ID" value="NZ_JARXIC010000003.1"/>
</dbReference>
<gene>
    <name evidence="1" type="ORF">QEH59_02305</name>
</gene>
<protein>
    <submittedName>
        <fullName evidence="1">Uncharacterized protein</fullName>
    </submittedName>
</protein>
<evidence type="ECO:0000313" key="2">
    <source>
        <dbReference type="Proteomes" id="UP001243717"/>
    </source>
</evidence>
<keyword evidence="2" id="KW-1185">Reference proteome</keyword>
<evidence type="ECO:0000313" key="1">
    <source>
        <dbReference type="EMBL" id="MDQ8193240.1"/>
    </source>
</evidence>
<name>A0ABU1AH91_9BACT</name>
<accession>A0ABU1AH91</accession>
<dbReference type="EMBL" id="JARXIC010000003">
    <property type="protein sequence ID" value="MDQ8193240.1"/>
    <property type="molecule type" value="Genomic_DNA"/>
</dbReference>
<organism evidence="1 2">
    <name type="scientific">Thalassobacterium sedimentorum</name>
    <dbReference type="NCBI Taxonomy" id="3041258"/>
    <lineage>
        <taxon>Bacteria</taxon>
        <taxon>Pseudomonadati</taxon>
        <taxon>Verrucomicrobiota</taxon>
        <taxon>Opitutia</taxon>
        <taxon>Puniceicoccales</taxon>
        <taxon>Coraliomargaritaceae</taxon>
        <taxon>Thalassobacterium</taxon>
    </lineage>
</organism>
<sequence length="164" mass="17741">MRPITFFYLFLLSSLGLFVGCDKETELENLSVPRLMVETRGVNYGAMGGDTLTLPVSGTVISIQANPVVTEFDILNVEMVKVEMGMALLLQVSGQGARDLYRASVANMGSRIVLTVNGNAVGARRIDGAIGDGNFYTFVEVDDEELGQLVLDMKATLAEIQSKK</sequence>